<accession>A0AAD1XR79</accession>
<comment type="caution">
    <text evidence="2">The sequence shown here is derived from an EMBL/GenBank/DDBJ whole genome shotgun (WGS) entry which is preliminary data.</text>
</comment>
<feature type="transmembrane region" description="Helical" evidence="1">
    <location>
        <begin position="40"/>
        <end position="63"/>
    </location>
</feature>
<evidence type="ECO:0000313" key="3">
    <source>
        <dbReference type="Proteomes" id="UP001295684"/>
    </source>
</evidence>
<keyword evidence="1" id="KW-0472">Membrane</keyword>
<protein>
    <submittedName>
        <fullName evidence="2">Uncharacterized protein</fullName>
    </submittedName>
</protein>
<evidence type="ECO:0000313" key="2">
    <source>
        <dbReference type="EMBL" id="CAI2377312.1"/>
    </source>
</evidence>
<dbReference type="Proteomes" id="UP001295684">
    <property type="component" value="Unassembled WGS sequence"/>
</dbReference>
<dbReference type="SUPFAM" id="SSF161084">
    <property type="entry name" value="MAPEG domain-like"/>
    <property type="match status" value="1"/>
</dbReference>
<dbReference type="EMBL" id="CAMPGE010018944">
    <property type="protein sequence ID" value="CAI2377312.1"/>
    <property type="molecule type" value="Genomic_DNA"/>
</dbReference>
<keyword evidence="1" id="KW-0812">Transmembrane</keyword>
<reference evidence="2" key="1">
    <citation type="submission" date="2023-07" db="EMBL/GenBank/DDBJ databases">
        <authorList>
            <consortium name="AG Swart"/>
            <person name="Singh M."/>
            <person name="Singh A."/>
            <person name="Seah K."/>
            <person name="Emmerich C."/>
        </authorList>
    </citation>
    <scope>NUCLEOTIDE SEQUENCE</scope>
    <source>
        <strain evidence="2">DP1</strain>
    </source>
</reference>
<keyword evidence="1" id="KW-1133">Transmembrane helix</keyword>
<feature type="transmembrane region" description="Helical" evidence="1">
    <location>
        <begin position="187"/>
        <end position="210"/>
    </location>
</feature>
<gene>
    <name evidence="2" type="ORF">ECRASSUSDP1_LOCUS18696</name>
</gene>
<organism evidence="2 3">
    <name type="scientific">Euplotes crassus</name>
    <dbReference type="NCBI Taxonomy" id="5936"/>
    <lineage>
        <taxon>Eukaryota</taxon>
        <taxon>Sar</taxon>
        <taxon>Alveolata</taxon>
        <taxon>Ciliophora</taxon>
        <taxon>Intramacronucleata</taxon>
        <taxon>Spirotrichea</taxon>
        <taxon>Hypotrichia</taxon>
        <taxon>Euplotida</taxon>
        <taxon>Euplotidae</taxon>
        <taxon>Moneuplotes</taxon>
    </lineage>
</organism>
<feature type="transmembrane region" description="Helical" evidence="1">
    <location>
        <begin position="135"/>
        <end position="159"/>
    </location>
</feature>
<proteinExistence type="predicted"/>
<dbReference type="AlphaFoldDB" id="A0AAD1XR79"/>
<evidence type="ECO:0000256" key="1">
    <source>
        <dbReference type="SAM" id="Phobius"/>
    </source>
</evidence>
<dbReference type="Gene3D" id="1.20.120.550">
    <property type="entry name" value="Membrane associated eicosanoid/glutathione metabolism-like domain"/>
    <property type="match status" value="1"/>
</dbReference>
<dbReference type="InterPro" id="IPR023352">
    <property type="entry name" value="MAPEG-like_dom_sf"/>
</dbReference>
<sequence length="233" mass="27074">MAIVGKYGQRRFITLKKLWYNHMKRVYPDTVVAKFKLQRVHYVLIFFSGMIGFQNLFAGSLTMRARFKTFRKNRALVESRYGETHRKNFGPDSKISSLGYPDMGNNIYADCLPYNDWIHMNNVIRMHESMIDKTATVLSCTFLTALSFPKTAAFLLSWYCLSQFWYMNHYYKRGISRAVGSEEGLKILAFLMTIGAGMSTLRLLGLFRFIGRFSPVPKIRAWRARRAALKAKK</sequence>
<name>A0AAD1XR79_EUPCR</name>
<keyword evidence="3" id="KW-1185">Reference proteome</keyword>